<dbReference type="PANTHER" id="PTHR11219:SF69">
    <property type="entry name" value="TENEURIN-A"/>
    <property type="match status" value="1"/>
</dbReference>
<dbReference type="STRING" id="157072.A0A024THG2"/>
<feature type="domain" description="EGF-like" evidence="6">
    <location>
        <begin position="19"/>
        <end position="51"/>
    </location>
</feature>
<keyword evidence="1 4" id="KW-0245">EGF-like domain</keyword>
<feature type="disulfide bond" evidence="4">
    <location>
        <begin position="41"/>
        <end position="50"/>
    </location>
</feature>
<feature type="domain" description="EGF-like" evidence="6">
    <location>
        <begin position="392"/>
        <end position="425"/>
    </location>
</feature>
<feature type="disulfide bond" evidence="4">
    <location>
        <begin position="364"/>
        <end position="373"/>
    </location>
</feature>
<dbReference type="PROSITE" id="PS50026">
    <property type="entry name" value="EGF_3"/>
    <property type="match status" value="3"/>
</dbReference>
<dbReference type="Pfam" id="PF00008">
    <property type="entry name" value="EGF"/>
    <property type="match status" value="1"/>
</dbReference>
<dbReference type="Gene3D" id="2.10.25.10">
    <property type="entry name" value="Laminin"/>
    <property type="match status" value="2"/>
</dbReference>
<dbReference type="AlphaFoldDB" id="A0A024THG2"/>
<evidence type="ECO:0000256" key="4">
    <source>
        <dbReference type="PROSITE-ProRule" id="PRU00076"/>
    </source>
</evidence>
<dbReference type="eggNOG" id="KOG1218">
    <property type="taxonomic scope" value="Eukaryota"/>
</dbReference>
<feature type="domain" description="EGF-like" evidence="6">
    <location>
        <begin position="336"/>
        <end position="374"/>
    </location>
</feature>
<feature type="disulfide bond" evidence="4">
    <location>
        <begin position="415"/>
        <end position="424"/>
    </location>
</feature>
<dbReference type="GO" id="GO:0042803">
    <property type="term" value="F:protein homodimerization activity"/>
    <property type="evidence" value="ECO:0007669"/>
    <property type="project" value="TreeGrafter"/>
</dbReference>
<accession>A0A024THG2</accession>
<comment type="caution">
    <text evidence="4">Lacks conserved residue(s) required for the propagation of feature annotation.</text>
</comment>
<dbReference type="PANTHER" id="PTHR11219">
    <property type="entry name" value="TENEURIN AND N-ACETYLGLUCOSAMINE-1-PHOSPHODIESTER ALPHA-N-ACETYLGLUCOSAMINIDASE"/>
    <property type="match status" value="1"/>
</dbReference>
<dbReference type="PRINTS" id="PR00011">
    <property type="entry name" value="EGFLAMININ"/>
</dbReference>
<gene>
    <name evidence="7" type="ORF">H310_12403</name>
</gene>
<dbReference type="GO" id="GO:0007157">
    <property type="term" value="P:heterophilic cell-cell adhesion via plasma membrane cell adhesion molecules"/>
    <property type="evidence" value="ECO:0007669"/>
    <property type="project" value="TreeGrafter"/>
</dbReference>
<keyword evidence="3 4" id="KW-1015">Disulfide bond</keyword>
<reference evidence="7" key="1">
    <citation type="submission" date="2013-12" db="EMBL/GenBank/DDBJ databases">
        <title>The Genome Sequence of Aphanomyces invadans NJM9701.</title>
        <authorList>
            <consortium name="The Broad Institute Genomics Platform"/>
            <person name="Russ C."/>
            <person name="Tyler B."/>
            <person name="van West P."/>
            <person name="Dieguez-Uribeondo J."/>
            <person name="Young S.K."/>
            <person name="Zeng Q."/>
            <person name="Gargeya S."/>
            <person name="Fitzgerald M."/>
            <person name="Abouelleil A."/>
            <person name="Alvarado L."/>
            <person name="Chapman S.B."/>
            <person name="Gainer-Dewar J."/>
            <person name="Goldberg J."/>
            <person name="Griggs A."/>
            <person name="Gujja S."/>
            <person name="Hansen M."/>
            <person name="Howarth C."/>
            <person name="Imamovic A."/>
            <person name="Ireland A."/>
            <person name="Larimer J."/>
            <person name="McCowan C."/>
            <person name="Murphy C."/>
            <person name="Pearson M."/>
            <person name="Poon T.W."/>
            <person name="Priest M."/>
            <person name="Roberts A."/>
            <person name="Saif S."/>
            <person name="Shea T."/>
            <person name="Sykes S."/>
            <person name="Wortman J."/>
            <person name="Nusbaum C."/>
            <person name="Birren B."/>
        </authorList>
    </citation>
    <scope>NUCLEOTIDE SEQUENCE [LARGE SCALE GENOMIC DNA]</scope>
    <source>
        <strain evidence="7">NJM9701</strain>
    </source>
</reference>
<dbReference type="RefSeq" id="XP_008877656.1">
    <property type="nucleotide sequence ID" value="XM_008879434.1"/>
</dbReference>
<dbReference type="PROSITE" id="PS00022">
    <property type="entry name" value="EGF_1"/>
    <property type="match status" value="4"/>
</dbReference>
<keyword evidence="2" id="KW-0677">Repeat</keyword>
<feature type="signal peptide" evidence="5">
    <location>
        <begin position="1"/>
        <end position="18"/>
    </location>
</feature>
<dbReference type="InterPro" id="IPR000742">
    <property type="entry name" value="EGF"/>
</dbReference>
<dbReference type="GeneID" id="20089453"/>
<evidence type="ECO:0000256" key="1">
    <source>
        <dbReference type="ARBA" id="ARBA00022536"/>
    </source>
</evidence>
<dbReference type="Pfam" id="PF07974">
    <property type="entry name" value="EGF_2"/>
    <property type="match status" value="2"/>
</dbReference>
<dbReference type="InterPro" id="IPR013111">
    <property type="entry name" value="EGF_extracell"/>
</dbReference>
<evidence type="ECO:0000313" key="7">
    <source>
        <dbReference type="EMBL" id="ETV93610.1"/>
    </source>
</evidence>
<dbReference type="EMBL" id="KI913990">
    <property type="protein sequence ID" value="ETV93610.1"/>
    <property type="molecule type" value="Genomic_DNA"/>
</dbReference>
<sequence length="744" mass="77944">MGWPRICFVLSLFCCGDAATSLCGSCSGHGTCNTATRICNCLRGYQGAQCELRSCPYGIAWADYAVAVDTAHQPAECSNMGLCDTKTGLCSCNDGFEGPACDVMSCPTCVYGRCVTMREAAVAVDDYNFFTQTTYALWDADKVRGCQCNHGFQGYDCSQRTCPSGDDPQTTGQLSEVQHLSCLCDSCTGSFALSFEGFYTVNISPTATAADLAAALNALRPIHGVTVTLSGGGTTVCDADGAVASIAFTKNGGDLPPLRLSSFLTGGISAISIQSGGAAGLYDAVAASVDGTTERLPCSGRGQCDTSSGLCTCVAGFGDSDGGGNAGQIPDCGFGSTATCPMANGFVCNNQGTCSAGTDYKCICSAGFTGVDCTKKSCPTGEAWFDEATAPDIAHATAVCSNKGLCNSVSGLCMCQAGYSGPACEVMDCPGGNPPCSGHGTCRTMAQLAQLATGATGVLQGFTYGNSPSTWDSTKIQGCACSENVFMGPYVAEVNRYQAYDCSQRKPEGMVRTSPGPCSVVGTCVAGADPLERNRVDEHQSLTCFGDGGTFALSFRQFTTPPLSALSSTAEMVAALGALPSIRSVQVSFDSGTVACSVAGVGETNGRDCSVDRRSSSRHRPVYVCPGPSSAADRLDVEPDTVEWRSTFRCHRSLGGWHEIQRRVLSKGFLSRHRTMRLQRRVYFVRRGRQHRDSSRLRLHHHGTLGGHVKTFGEGIESQNMTCSWSGGMINQTCFGLEAIGNRV</sequence>
<dbReference type="PROSITE" id="PS01186">
    <property type="entry name" value="EGF_2"/>
    <property type="match status" value="4"/>
</dbReference>
<proteinExistence type="predicted"/>
<organism evidence="7">
    <name type="scientific">Aphanomyces invadans</name>
    <dbReference type="NCBI Taxonomy" id="157072"/>
    <lineage>
        <taxon>Eukaryota</taxon>
        <taxon>Sar</taxon>
        <taxon>Stramenopiles</taxon>
        <taxon>Oomycota</taxon>
        <taxon>Saprolegniomycetes</taxon>
        <taxon>Saprolegniales</taxon>
        <taxon>Verrucalvaceae</taxon>
        <taxon>Aphanomyces</taxon>
    </lineage>
</organism>
<dbReference type="InterPro" id="IPR051216">
    <property type="entry name" value="Teneurin"/>
</dbReference>
<evidence type="ECO:0000256" key="2">
    <source>
        <dbReference type="ARBA" id="ARBA00022737"/>
    </source>
</evidence>
<dbReference type="VEuPathDB" id="FungiDB:H310_12403"/>
<name>A0A024THG2_9STRA</name>
<protein>
    <recommendedName>
        <fullName evidence="6">EGF-like domain-containing protein</fullName>
    </recommendedName>
</protein>
<dbReference type="SMART" id="SM00181">
    <property type="entry name" value="EGF"/>
    <property type="match status" value="5"/>
</dbReference>
<keyword evidence="5" id="KW-0732">Signal</keyword>
<evidence type="ECO:0000259" key="6">
    <source>
        <dbReference type="PROSITE" id="PS50026"/>
    </source>
</evidence>
<feature type="chain" id="PRO_5001537465" description="EGF-like domain-containing protein" evidence="5">
    <location>
        <begin position="19"/>
        <end position="744"/>
    </location>
</feature>
<dbReference type="GO" id="GO:0050839">
    <property type="term" value="F:cell adhesion molecule binding"/>
    <property type="evidence" value="ECO:0007669"/>
    <property type="project" value="TreeGrafter"/>
</dbReference>
<dbReference type="OrthoDB" id="6130531at2759"/>
<evidence type="ECO:0000256" key="5">
    <source>
        <dbReference type="SAM" id="SignalP"/>
    </source>
</evidence>
<dbReference type="Gene3D" id="2.170.300.10">
    <property type="entry name" value="Tie2 ligand-binding domain superfamily"/>
    <property type="match status" value="1"/>
</dbReference>
<evidence type="ECO:0000256" key="3">
    <source>
        <dbReference type="ARBA" id="ARBA00023157"/>
    </source>
</evidence>
<dbReference type="GO" id="GO:0046982">
    <property type="term" value="F:protein heterodimerization activity"/>
    <property type="evidence" value="ECO:0007669"/>
    <property type="project" value="TreeGrafter"/>
</dbReference>